<keyword evidence="7 14" id="KW-1133">Transmembrane helix</keyword>
<feature type="transmembrane region" description="Helical" evidence="14">
    <location>
        <begin position="12"/>
        <end position="34"/>
    </location>
</feature>
<organism evidence="15 16">
    <name type="scientific">Dimorphilus gyrociliatus</name>
    <dbReference type="NCBI Taxonomy" id="2664684"/>
    <lineage>
        <taxon>Eukaryota</taxon>
        <taxon>Metazoa</taxon>
        <taxon>Spiralia</taxon>
        <taxon>Lophotrochozoa</taxon>
        <taxon>Annelida</taxon>
        <taxon>Polychaeta</taxon>
        <taxon>Polychaeta incertae sedis</taxon>
        <taxon>Dinophilidae</taxon>
        <taxon>Dimorphilus</taxon>
    </lineage>
</organism>
<evidence type="ECO:0000256" key="8">
    <source>
        <dbReference type="ARBA" id="ARBA00023136"/>
    </source>
</evidence>
<gene>
    <name evidence="15" type="ORF">DGYR_LOCUS10216</name>
</gene>
<evidence type="ECO:0000313" key="15">
    <source>
        <dbReference type="EMBL" id="CAD5122400.1"/>
    </source>
</evidence>
<dbReference type="GO" id="GO:0016787">
    <property type="term" value="F:hydrolase activity"/>
    <property type="evidence" value="ECO:0007669"/>
    <property type="project" value="UniProtKB-KW"/>
</dbReference>
<dbReference type="OrthoDB" id="284184at2759"/>
<keyword evidence="3" id="KW-0963">Cytoplasm</keyword>
<keyword evidence="5" id="KW-0378">Hydrolase</keyword>
<evidence type="ECO:0000313" key="16">
    <source>
        <dbReference type="Proteomes" id="UP000549394"/>
    </source>
</evidence>
<evidence type="ECO:0000256" key="9">
    <source>
        <dbReference type="ARBA" id="ARBA00023180"/>
    </source>
</evidence>
<dbReference type="SUPFAM" id="SSF53474">
    <property type="entry name" value="alpha/beta-Hydrolases"/>
    <property type="match status" value="1"/>
</dbReference>
<dbReference type="Proteomes" id="UP000549394">
    <property type="component" value="Unassembled WGS sequence"/>
</dbReference>
<dbReference type="AlphaFoldDB" id="A0A7I8W3E5"/>
<dbReference type="GO" id="GO:0016020">
    <property type="term" value="C:membrane"/>
    <property type="evidence" value="ECO:0007669"/>
    <property type="project" value="UniProtKB-SubCell"/>
</dbReference>
<evidence type="ECO:0000256" key="1">
    <source>
        <dbReference type="ARBA" id="ARBA00004496"/>
    </source>
</evidence>
<evidence type="ECO:0000256" key="7">
    <source>
        <dbReference type="ARBA" id="ARBA00022989"/>
    </source>
</evidence>
<evidence type="ECO:0000256" key="11">
    <source>
        <dbReference type="ARBA" id="ARBA00056841"/>
    </source>
</evidence>
<comment type="similarity">
    <text evidence="10">Belongs to the AB hydrolase superfamily. ABHD14 family.</text>
</comment>
<protein>
    <recommendedName>
        <fullName evidence="12">Protein ABHD14A</fullName>
    </recommendedName>
    <alternativeName>
        <fullName evidence="13">Alpha/beta hydrolase domain-containing protein 14A</fullName>
    </alternativeName>
</protein>
<evidence type="ECO:0000256" key="14">
    <source>
        <dbReference type="SAM" id="Phobius"/>
    </source>
</evidence>
<dbReference type="PANTHER" id="PTHR46197">
    <property type="entry name" value="PROTEIN ABHD14B-LIKE"/>
    <property type="match status" value="1"/>
</dbReference>
<sequence>MQKRNGNPLEWTVKSIGIALFLFVGGIYVIYKFWPSPQYHIHPHHLMSWKHKDFISIPNSILESAKTIKPELKQAKYELESDQHITLHYRMVEPSEKQQRQPIDILFLHGNAFNSEDWVNLNSLQIMAASGYRCFAIDLIGGKKSDSTSSKQLISSEDRVKFLTDVIKRLNIKRPLIVSPSMSGSYSIPYIMEPSPTTCTDRISGFLPVAPVATDNYLPSKYHRCKTPNMIVYGAKDTGLGLEATGNLRNMPNTEIIPILGAKHACYMDNPKLFHKLLYNFAEAVVREEQLGD</sequence>
<reference evidence="15 16" key="1">
    <citation type="submission" date="2020-08" db="EMBL/GenBank/DDBJ databases">
        <authorList>
            <person name="Hejnol A."/>
        </authorList>
    </citation>
    <scope>NUCLEOTIDE SEQUENCE [LARGE SCALE GENOMIC DNA]</scope>
</reference>
<evidence type="ECO:0000256" key="3">
    <source>
        <dbReference type="ARBA" id="ARBA00022490"/>
    </source>
</evidence>
<name>A0A7I8W3E5_9ANNE</name>
<dbReference type="GO" id="GO:0005737">
    <property type="term" value="C:cytoplasm"/>
    <property type="evidence" value="ECO:0007669"/>
    <property type="project" value="UniProtKB-SubCell"/>
</dbReference>
<evidence type="ECO:0000256" key="13">
    <source>
        <dbReference type="ARBA" id="ARBA00079023"/>
    </source>
</evidence>
<evidence type="ECO:0000256" key="12">
    <source>
        <dbReference type="ARBA" id="ARBA00073591"/>
    </source>
</evidence>
<dbReference type="EMBL" id="CAJFCJ010000017">
    <property type="protein sequence ID" value="CAD5122400.1"/>
    <property type="molecule type" value="Genomic_DNA"/>
</dbReference>
<comment type="function">
    <text evidence="11">Possible role in granule neuron development.</text>
</comment>
<keyword evidence="16" id="KW-1185">Reference proteome</keyword>
<accession>A0A7I8W3E5</accession>
<dbReference type="InterPro" id="IPR029058">
    <property type="entry name" value="AB_hydrolase_fold"/>
</dbReference>
<evidence type="ECO:0000256" key="4">
    <source>
        <dbReference type="ARBA" id="ARBA00022692"/>
    </source>
</evidence>
<keyword evidence="9" id="KW-0325">Glycoprotein</keyword>
<dbReference type="PANTHER" id="PTHR46197:SF3">
    <property type="entry name" value="AB HYDROLASE-1 DOMAIN-CONTAINING PROTEIN"/>
    <property type="match status" value="1"/>
</dbReference>
<dbReference type="FunFam" id="3.40.50.1820:FF:000093">
    <property type="entry name" value="protein ABHD14A isoform X1"/>
    <property type="match status" value="1"/>
</dbReference>
<keyword evidence="6" id="KW-0735">Signal-anchor</keyword>
<proteinExistence type="inferred from homology"/>
<evidence type="ECO:0000256" key="10">
    <source>
        <dbReference type="ARBA" id="ARBA00037942"/>
    </source>
</evidence>
<evidence type="ECO:0000256" key="6">
    <source>
        <dbReference type="ARBA" id="ARBA00022968"/>
    </source>
</evidence>
<keyword evidence="8 14" id="KW-0472">Membrane</keyword>
<comment type="subcellular location">
    <subcellularLocation>
        <location evidence="1">Cytoplasm</location>
    </subcellularLocation>
    <subcellularLocation>
        <location evidence="2">Membrane</location>
        <topology evidence="2">Single-pass type II membrane protein</topology>
    </subcellularLocation>
</comment>
<keyword evidence="4 14" id="KW-0812">Transmembrane</keyword>
<evidence type="ECO:0000256" key="2">
    <source>
        <dbReference type="ARBA" id="ARBA00004606"/>
    </source>
</evidence>
<dbReference type="Gene3D" id="3.40.50.1820">
    <property type="entry name" value="alpha/beta hydrolase"/>
    <property type="match status" value="1"/>
</dbReference>
<evidence type="ECO:0000256" key="5">
    <source>
        <dbReference type="ARBA" id="ARBA00022801"/>
    </source>
</evidence>
<comment type="caution">
    <text evidence="15">The sequence shown here is derived from an EMBL/GenBank/DDBJ whole genome shotgun (WGS) entry which is preliminary data.</text>
</comment>